<feature type="region of interest" description="Disordered" evidence="2">
    <location>
        <begin position="796"/>
        <end position="815"/>
    </location>
</feature>
<evidence type="ECO:0000256" key="2">
    <source>
        <dbReference type="SAM" id="MobiDB-lite"/>
    </source>
</evidence>
<feature type="coiled-coil region" evidence="1">
    <location>
        <begin position="540"/>
        <end position="578"/>
    </location>
</feature>
<accession>A0ABV7FQM4</accession>
<reference evidence="4" key="1">
    <citation type="journal article" date="2019" name="Int. J. Syst. Evol. Microbiol.">
        <title>The Global Catalogue of Microorganisms (GCM) 10K type strain sequencing project: providing services to taxonomists for standard genome sequencing and annotation.</title>
        <authorList>
            <consortium name="The Broad Institute Genomics Platform"/>
            <consortium name="The Broad Institute Genome Sequencing Center for Infectious Disease"/>
            <person name="Wu L."/>
            <person name="Ma J."/>
        </authorList>
    </citation>
    <scope>NUCLEOTIDE SEQUENCE [LARGE SCALE GENOMIC DNA]</scope>
    <source>
        <strain evidence="4">KCTC 52473</strain>
    </source>
</reference>
<name>A0ABV7FQM4_9ALTE</name>
<dbReference type="PROSITE" id="PS51257">
    <property type="entry name" value="PROKAR_LIPOPROTEIN"/>
    <property type="match status" value="1"/>
</dbReference>
<keyword evidence="4" id="KW-1185">Reference proteome</keyword>
<dbReference type="Proteomes" id="UP001595478">
    <property type="component" value="Unassembled WGS sequence"/>
</dbReference>
<protein>
    <submittedName>
        <fullName evidence="3">Uncharacterized protein</fullName>
    </submittedName>
</protein>
<evidence type="ECO:0000313" key="3">
    <source>
        <dbReference type="EMBL" id="MFC3122400.1"/>
    </source>
</evidence>
<keyword evidence="1" id="KW-0175">Coiled coil</keyword>
<evidence type="ECO:0000313" key="4">
    <source>
        <dbReference type="Proteomes" id="UP001595478"/>
    </source>
</evidence>
<proteinExistence type="predicted"/>
<dbReference type="EMBL" id="JBHRSW010000021">
    <property type="protein sequence ID" value="MFC3122400.1"/>
    <property type="molecule type" value="Genomic_DNA"/>
</dbReference>
<comment type="caution">
    <text evidence="3">The sequence shown here is derived from an EMBL/GenBank/DDBJ whole genome shotgun (WGS) entry which is preliminary data.</text>
</comment>
<organism evidence="3 4">
    <name type="scientific">Agaribacter flavus</name>
    <dbReference type="NCBI Taxonomy" id="1902781"/>
    <lineage>
        <taxon>Bacteria</taxon>
        <taxon>Pseudomonadati</taxon>
        <taxon>Pseudomonadota</taxon>
        <taxon>Gammaproteobacteria</taxon>
        <taxon>Alteromonadales</taxon>
        <taxon>Alteromonadaceae</taxon>
        <taxon>Agaribacter</taxon>
    </lineage>
</organism>
<dbReference type="RefSeq" id="WP_376920528.1">
    <property type="nucleotide sequence ID" value="NZ_JBHRSW010000021.1"/>
</dbReference>
<gene>
    <name evidence="3" type="ORF">ACFOHL_12285</name>
</gene>
<sequence length="1171" mass="131602">MNSRNQSYRALSVIVLTSILFSCSSIRIDVDVYKGPLADQEKVQHEQLTSLTMTSKQILSDLEENLKRDLIYAERPFGAQFSLKSKRSRKHTDSPISHMDLINLNACEITKEPSIWENKGYASNVSLACSLTRLQGLFNDLAPTQISEYYGDVSQQFARIKALSANSQNTRNFNEYNKNIRKAHNYIILSSLRVIDYLHNLPADDRKTFKESDRINMLQSAAELVGTLINPNTLKQAIDEVDIYRGAKQTGYKSSFDSEYKDTLKSLQNFKTELKEIDDKYPNSRQEQQTNDKAIANQNRKKNATWKAYEKASNNIAKQLSLSDNTAFARSLLNTLNLAMAISQNGRINTSGIARGISVFKDLLDECNNGSTNTNDCSMDEVLKDPFNRLAQNTFASFTNAVVDLDVFNQTRNKLGLITLINHIDAGDGLGLVDNELALEKMLLNYAGKLLALADKKALTNEHITGTARKSLKQYVQVLQAIGTTIVVQINEIKRKRAHADKQEDWQQFDWTNIEKHFGLSAANFKDSVLISLKNDKAALSKREKALQALRGELKTWNENKASDLKQHAERLQELKSSLIGFQQASASLDTFTQALNMQNDPTTITFSAYLNEANNKVNQSINRIESALSKSGCTYIFGQNNSKCSEHRALQYTLSRANTLFINDGSNQARTYWTNFVNTALKEVTSAVAVQKKAVQTKHAQLQTESEELIGKIKTATGLSDISIEKIDALTKNMREKQQYTHKLIAHVDGVHLDDVDNIETWQEQLRTGLNTNEQQLVDKKVKWALNKALKHGFSCQQDEQDKSHSNNKVPAKHCDSSQALDGVIRHLEHLTILQKTQYPDGSAILLNTERALTSAYDLRARRQYLVPASAYLRSSYPSSSLQDDSGAENWDNMLVHNNLRAVPGLGELAFTRNNSTQQQIDKQYWQNINTVRVNGSNEVNYVIVKDDIGNWYVKSYSVDPKSMYRTLSNAVLFHTAGKAGSFLNAGEGILGLANSSNALDVLYASNIDKYQTSTLAQFQEIKSWLADKNWRISLDTLCNSHSGDINKAITSSESSLKTIASTVEDVKEDNFEAQATQITSFITLVVNYSNALIDELGADKKCGDQEKLTKKIHQLLYVDIAKKHFDKRNKSLNDYETKTLFISDAIPKTQQPELDLKEEEAIDFTVAEE</sequence>
<evidence type="ECO:0000256" key="1">
    <source>
        <dbReference type="SAM" id="Coils"/>
    </source>
</evidence>